<dbReference type="AlphaFoldDB" id="A0A5C7F4Q5"/>
<comment type="similarity">
    <text evidence="1">Belongs to the bacterial solute-binding protein 1 family.</text>
</comment>
<feature type="chain" id="PRO_5044096799" evidence="5">
    <location>
        <begin position="26"/>
        <end position="424"/>
    </location>
</feature>
<dbReference type="Proteomes" id="UP000321816">
    <property type="component" value="Chromosome"/>
</dbReference>
<keyword evidence="7" id="KW-1185">Reference proteome</keyword>
<evidence type="ECO:0000256" key="1">
    <source>
        <dbReference type="ARBA" id="ARBA00008520"/>
    </source>
</evidence>
<evidence type="ECO:0000256" key="2">
    <source>
        <dbReference type="ARBA" id="ARBA00022448"/>
    </source>
</evidence>
<evidence type="ECO:0000313" key="6">
    <source>
        <dbReference type="EMBL" id="WWD80165.1"/>
    </source>
</evidence>
<evidence type="ECO:0000256" key="4">
    <source>
        <dbReference type="SAM" id="MobiDB-lite"/>
    </source>
</evidence>
<dbReference type="KEGG" id="ahal:FTX54_000930"/>
<dbReference type="PANTHER" id="PTHR30061:SF50">
    <property type="entry name" value="MALTOSE_MALTODEXTRIN-BINDING PERIPLASMIC PROTEIN"/>
    <property type="match status" value="1"/>
</dbReference>
<dbReference type="InterPro" id="IPR006059">
    <property type="entry name" value="SBP"/>
</dbReference>
<feature type="signal peptide" evidence="5">
    <location>
        <begin position="1"/>
        <end position="25"/>
    </location>
</feature>
<dbReference type="CDD" id="cd14747">
    <property type="entry name" value="PBP2_MalE"/>
    <property type="match status" value="1"/>
</dbReference>
<dbReference type="SUPFAM" id="SSF53850">
    <property type="entry name" value="Periplasmic binding protein-like II"/>
    <property type="match status" value="1"/>
</dbReference>
<name>A0A5C7F4Q5_9BACI</name>
<feature type="region of interest" description="Disordered" evidence="4">
    <location>
        <begin position="24"/>
        <end position="44"/>
    </location>
</feature>
<sequence>MKKSIGLVSVVGFALALTACSSNDAGDDSANGSTNTNDSENKSDEVVSLTVWAMGEEGEALHSFGESFEDEHPNIELDVQAIPWDNAHDNLLTAVASGEGPDVVQLGTTWVAEFSEAGAFLDLSDYTDDFDMIGNDDFFEAALDTTEVEDQILGVPWYVDTRVLFYRSDILAEHGYESAPTNWEELKEISHTLNDRGDDMYGFDIDQNDQLVPSIFAWQNGWEYDVEAGAENFAEDSFREAMEYYHSFFDEELVQESEGVPIEQGFEEGTKPMFMSGPWMVNIINNTTEGIDGDWEVAVLPGQEKNASAIGGSHLSVFAHTDHVEESLEFLSFMSEPDTQTAWFEETNALPARQSAWDNEVLAEDEKLAVFGDQLEEAVAPPVIPEWENVAQELLSSLERVNRGNAEVDEEMDNFQQNAERRLN</sequence>
<dbReference type="Gene3D" id="3.40.190.10">
    <property type="entry name" value="Periplasmic binding protein-like II"/>
    <property type="match status" value="2"/>
</dbReference>
<dbReference type="RefSeq" id="WP_147804550.1">
    <property type="nucleotide sequence ID" value="NZ_CP144914.1"/>
</dbReference>
<dbReference type="GO" id="GO:0055052">
    <property type="term" value="C:ATP-binding cassette (ABC) transporter complex, substrate-binding subunit-containing"/>
    <property type="evidence" value="ECO:0007669"/>
    <property type="project" value="TreeGrafter"/>
</dbReference>
<organism evidence="6 7">
    <name type="scientific">Alkalicoccus halolimnae</name>
    <dbReference type="NCBI Taxonomy" id="1667239"/>
    <lineage>
        <taxon>Bacteria</taxon>
        <taxon>Bacillati</taxon>
        <taxon>Bacillota</taxon>
        <taxon>Bacilli</taxon>
        <taxon>Bacillales</taxon>
        <taxon>Bacillaceae</taxon>
        <taxon>Alkalicoccus</taxon>
    </lineage>
</organism>
<evidence type="ECO:0000256" key="5">
    <source>
        <dbReference type="SAM" id="SignalP"/>
    </source>
</evidence>
<dbReference type="PANTHER" id="PTHR30061">
    <property type="entry name" value="MALTOSE-BINDING PERIPLASMIC PROTEIN"/>
    <property type="match status" value="1"/>
</dbReference>
<feature type="compositionally biased region" description="Polar residues" evidence="4">
    <location>
        <begin position="24"/>
        <end position="38"/>
    </location>
</feature>
<gene>
    <name evidence="6" type="ORF">FTX54_000930</name>
</gene>
<accession>A0A5C7F4Q5</accession>
<dbReference type="OrthoDB" id="9808332at2"/>
<dbReference type="EMBL" id="CP144914">
    <property type="protein sequence ID" value="WWD80165.1"/>
    <property type="molecule type" value="Genomic_DNA"/>
</dbReference>
<dbReference type="GO" id="GO:0042956">
    <property type="term" value="P:maltodextrin transmembrane transport"/>
    <property type="evidence" value="ECO:0007669"/>
    <property type="project" value="TreeGrafter"/>
</dbReference>
<dbReference type="GO" id="GO:0015768">
    <property type="term" value="P:maltose transport"/>
    <property type="evidence" value="ECO:0007669"/>
    <property type="project" value="TreeGrafter"/>
</dbReference>
<feature type="region of interest" description="Disordered" evidence="4">
    <location>
        <begin position="405"/>
        <end position="424"/>
    </location>
</feature>
<evidence type="ECO:0000313" key="7">
    <source>
        <dbReference type="Proteomes" id="UP000321816"/>
    </source>
</evidence>
<dbReference type="Pfam" id="PF01547">
    <property type="entry name" value="SBP_bac_1"/>
    <property type="match status" value="1"/>
</dbReference>
<reference evidence="6 7" key="1">
    <citation type="submission" date="2024-01" db="EMBL/GenBank/DDBJ databases">
        <title>Complete Genome Sequence of Alkalicoccus halolimnae BZ-SZ-XJ29T, a Moderately Halophilic Bacterium Isolated from a Salt Lake.</title>
        <authorList>
            <person name="Zhao B."/>
        </authorList>
    </citation>
    <scope>NUCLEOTIDE SEQUENCE [LARGE SCALE GENOMIC DNA]</scope>
    <source>
        <strain evidence="6 7">BZ-SZ-XJ29</strain>
    </source>
</reference>
<dbReference type="PROSITE" id="PS51257">
    <property type="entry name" value="PROKAR_LIPOPROTEIN"/>
    <property type="match status" value="1"/>
</dbReference>
<dbReference type="GO" id="GO:1901982">
    <property type="term" value="F:maltose binding"/>
    <property type="evidence" value="ECO:0007669"/>
    <property type="project" value="TreeGrafter"/>
</dbReference>
<keyword evidence="3 5" id="KW-0732">Signal</keyword>
<protein>
    <submittedName>
        <fullName evidence="6">Sugar ABC transporter substrate-binding protein</fullName>
    </submittedName>
</protein>
<proteinExistence type="inferred from homology"/>
<evidence type="ECO:0000256" key="3">
    <source>
        <dbReference type="ARBA" id="ARBA00022729"/>
    </source>
</evidence>
<keyword evidence="2" id="KW-0813">Transport</keyword>